<evidence type="ECO:0000313" key="21">
    <source>
        <dbReference type="Proteomes" id="UP000694843"/>
    </source>
</evidence>
<feature type="binding site" evidence="19">
    <location>
        <position position="316"/>
    </location>
    <ligand>
        <name>substrate</name>
    </ligand>
</feature>
<dbReference type="InterPro" id="IPR015421">
    <property type="entry name" value="PyrdxlP-dep_Trfase_major"/>
</dbReference>
<feature type="site" description="May act as a substrate filter by repelling compounds with a negatively charged alpha-carboxylate" evidence="20">
    <location>
        <position position="77"/>
    </location>
</feature>
<dbReference type="PANTHER" id="PTHR12944:SF2">
    <property type="entry name" value="O-PHOSPHOSERYL-TRNA(SEC) SELENIUM TRANSFERASE"/>
    <property type="match status" value="1"/>
</dbReference>
<keyword evidence="9 18" id="KW-0694">RNA-binding</keyword>
<dbReference type="OrthoDB" id="10263545at2759"/>
<keyword evidence="10 18" id="KW-0663">Pyridoxal phosphate</keyword>
<dbReference type="SUPFAM" id="SSF53383">
    <property type="entry name" value="PLP-dependent transferases"/>
    <property type="match status" value="1"/>
</dbReference>
<dbReference type="GO" id="GO:0000049">
    <property type="term" value="F:tRNA binding"/>
    <property type="evidence" value="ECO:0007669"/>
    <property type="project" value="UniProtKB-UniRule"/>
</dbReference>
<evidence type="ECO:0000256" key="10">
    <source>
        <dbReference type="ARBA" id="ARBA00022898"/>
    </source>
</evidence>
<dbReference type="OMA" id="MSHANDY"/>
<evidence type="ECO:0000256" key="13">
    <source>
        <dbReference type="ARBA" id="ARBA00026053"/>
    </source>
</evidence>
<evidence type="ECO:0000256" key="12">
    <source>
        <dbReference type="ARBA" id="ARBA00023266"/>
    </source>
</evidence>
<reference evidence="22" key="1">
    <citation type="submission" date="2025-08" db="UniProtKB">
        <authorList>
            <consortium name="RefSeq"/>
        </authorList>
    </citation>
    <scope>IDENTIFICATION</scope>
    <source>
        <tissue evidence="22">Whole organism</tissue>
    </source>
</reference>
<evidence type="ECO:0000256" key="15">
    <source>
        <dbReference type="ARBA" id="ARBA00032048"/>
    </source>
</evidence>
<dbReference type="InterPro" id="IPR019872">
    <property type="entry name" value="Sec-tRNA_Se_transferase"/>
</dbReference>
<evidence type="ECO:0000256" key="2">
    <source>
        <dbReference type="ARBA" id="ARBA00002552"/>
    </source>
</evidence>
<evidence type="ECO:0000256" key="7">
    <source>
        <dbReference type="ARBA" id="ARBA00022555"/>
    </source>
</evidence>
<feature type="binding site" evidence="19">
    <location>
        <position position="78"/>
    </location>
    <ligand>
        <name>pyridoxal 5'-phosphate</name>
        <dbReference type="ChEBI" id="CHEBI:597326"/>
    </ligand>
</feature>
<evidence type="ECO:0000256" key="14">
    <source>
        <dbReference type="ARBA" id="ARBA00030669"/>
    </source>
</evidence>
<keyword evidence="21" id="KW-1185">Reference proteome</keyword>
<comment type="subcellular location">
    <subcellularLocation>
        <location evidence="18">Cytoplasm</location>
    </subcellularLocation>
</comment>
<evidence type="ECO:0000256" key="18">
    <source>
        <dbReference type="PIRNR" id="PIRNR017689"/>
    </source>
</evidence>
<evidence type="ECO:0000256" key="20">
    <source>
        <dbReference type="PIRSR" id="PIRSR017689-50"/>
    </source>
</evidence>
<keyword evidence="18" id="KW-0963">Cytoplasm</keyword>
<dbReference type="KEGG" id="hazt:108674145"/>
<dbReference type="Pfam" id="PF05889">
    <property type="entry name" value="SepSecS"/>
    <property type="match status" value="1"/>
</dbReference>
<feature type="binding site" evidence="19">
    <location>
        <position position="100"/>
    </location>
    <ligand>
        <name>substrate</name>
    </ligand>
</feature>
<comment type="pathway">
    <text evidence="3 18">Aminoacyl-tRNA biosynthesis; selenocysteinyl-tRNA(Sec) biosynthesis; selenocysteinyl-tRNA(Sec) from L-seryl-tRNA(Sec) (archaeal/eukaryal route): step 2/2.</text>
</comment>
<comment type="function">
    <text evidence="2 18">Converts O-phosphoseryl-tRNA(Sec) to selenocysteinyl-tRNA(Sec) required for selenoprotein biosynthesis.</text>
</comment>
<evidence type="ECO:0000256" key="17">
    <source>
        <dbReference type="ARBA" id="ARBA00048808"/>
    </source>
</evidence>
<dbReference type="RefSeq" id="XP_018017542.1">
    <property type="nucleotide sequence ID" value="XM_018162053.2"/>
</dbReference>
<evidence type="ECO:0000256" key="3">
    <source>
        <dbReference type="ARBA" id="ARBA00004822"/>
    </source>
</evidence>
<evidence type="ECO:0000256" key="1">
    <source>
        <dbReference type="ARBA" id="ARBA00001933"/>
    </source>
</evidence>
<evidence type="ECO:0000256" key="16">
    <source>
        <dbReference type="ARBA" id="ARBA00032693"/>
    </source>
</evidence>
<dbReference type="InterPro" id="IPR015424">
    <property type="entry name" value="PyrdxlP-dep_Trfase"/>
</dbReference>
<dbReference type="GO" id="GO:0098621">
    <property type="term" value="F:O-phosphoseryl-tRNA(Sec) selenium transferase activity"/>
    <property type="evidence" value="ECO:0007669"/>
    <property type="project" value="UniProtKB-EC"/>
</dbReference>
<evidence type="ECO:0000256" key="6">
    <source>
        <dbReference type="ARBA" id="ARBA00021963"/>
    </source>
</evidence>
<comment type="catalytic activity">
    <reaction evidence="17 18">
        <text>O-phospho-L-seryl-tRNA(Sec) + selenophosphate + H2O = L-selenocysteinyl-tRNA(Sec) + 2 phosphate</text>
        <dbReference type="Rhea" id="RHEA:25041"/>
        <dbReference type="Rhea" id="RHEA-COMP:9743"/>
        <dbReference type="Rhea" id="RHEA-COMP:9947"/>
        <dbReference type="ChEBI" id="CHEBI:15377"/>
        <dbReference type="ChEBI" id="CHEBI:16144"/>
        <dbReference type="ChEBI" id="CHEBI:43474"/>
        <dbReference type="ChEBI" id="CHEBI:78551"/>
        <dbReference type="ChEBI" id="CHEBI:78573"/>
        <dbReference type="EC" id="2.9.1.2"/>
    </reaction>
</comment>
<accession>A0A8B7NUY1</accession>
<dbReference type="Gene3D" id="3.40.640.10">
    <property type="entry name" value="Type I PLP-dependent aspartate aminotransferase-like (Major domain)"/>
    <property type="match status" value="1"/>
</dbReference>
<feature type="binding site" evidence="19">
    <location>
        <position position="101"/>
    </location>
    <ligand>
        <name>substrate</name>
    </ligand>
</feature>
<keyword evidence="12 18" id="KW-0711">Selenium</keyword>
<evidence type="ECO:0000256" key="11">
    <source>
        <dbReference type="ARBA" id="ARBA00022917"/>
    </source>
</evidence>
<proteinExistence type="inferred from homology"/>
<dbReference type="GO" id="GO:0001514">
    <property type="term" value="P:selenocysteine incorporation"/>
    <property type="evidence" value="ECO:0007669"/>
    <property type="project" value="TreeGrafter"/>
</dbReference>
<dbReference type="GO" id="GO:0005737">
    <property type="term" value="C:cytoplasm"/>
    <property type="evidence" value="ECO:0007669"/>
    <property type="project" value="UniProtKB-SubCell"/>
</dbReference>
<evidence type="ECO:0000256" key="5">
    <source>
        <dbReference type="ARBA" id="ARBA00012464"/>
    </source>
</evidence>
<keyword evidence="11 18" id="KW-0648">Protein biosynthesis</keyword>
<evidence type="ECO:0000256" key="9">
    <source>
        <dbReference type="ARBA" id="ARBA00022884"/>
    </source>
</evidence>
<sequence>MTSSTRENFQLALNFVPKSYLTQAIQASQHSAKQINLLLRQGKFPESGWSDVLIEEFLQQISTLDSNNFPHNVGVGEREARIFSSLVKARHWGLGHGIGRSGDLCASQPKAVGSSLLYNLTTSMVKDAIKAAGVPGAVDVVVLPCATGAALMLCLSSLAEVRPGSDLVVWLRCDQRSCFKAIYSAGLKPVVVDGMLSGDEVVSDVACVEALLSGSECKKIRAVVTTTSCFAPRAPDDIENIAVLCKQHDVPHVINNAYGLQSTKLMHRIKESARIGRVDIVIQSTDKNFMVPVGGALAFTFDEATAKRISGAYPGRASISPIMDLFMTLLSMGKERFLELRKERNDLKKLLDLELQALAERHSIRTLAAPNNPISTGVALPEGTAPKSATALGAMLFTRGVSGARVVTPGKSSSIGKTHFVGWGSHHKSYPVSYLTASASIGMTRSDVIGFIACLDRCLTEWRRKEPVPNSLTVQQNGNADANENSDQVHSLINNKHCIQDKENSNGLTSEE</sequence>
<keyword evidence="7 18" id="KW-0820">tRNA-binding</keyword>
<dbReference type="GO" id="GO:0001717">
    <property type="term" value="P:conversion of seryl-tRNAsec to selenocys-tRNAsec"/>
    <property type="evidence" value="ECO:0007669"/>
    <property type="project" value="UniProtKB-UniRule"/>
</dbReference>
<comment type="similarity">
    <text evidence="4 18">Belongs to the SepSecS family.</text>
</comment>
<name>A0A8B7NUY1_HYAAZ</name>
<dbReference type="InterPro" id="IPR008829">
    <property type="entry name" value="SepSecS/SepCysS"/>
</dbReference>
<comment type="cofactor">
    <cofactor evidence="1 18 20">
        <name>pyridoxal 5'-phosphate</name>
        <dbReference type="ChEBI" id="CHEBI:597326"/>
    </cofactor>
</comment>
<feature type="binding site" evidence="19">
    <location>
        <position position="464"/>
    </location>
    <ligand>
        <name>tRNA</name>
        <dbReference type="ChEBI" id="CHEBI:17843"/>
    </ligand>
</feature>
<feature type="binding site" evidence="19">
    <location>
        <position position="399"/>
    </location>
    <ligand>
        <name>tRNA</name>
        <dbReference type="ChEBI" id="CHEBI:17843"/>
    </ligand>
</feature>
<keyword evidence="8 18" id="KW-0808">Transferase</keyword>
<organism evidence="21 22">
    <name type="scientific">Hyalella azteca</name>
    <name type="common">Amphipod</name>
    <dbReference type="NCBI Taxonomy" id="294128"/>
    <lineage>
        <taxon>Eukaryota</taxon>
        <taxon>Metazoa</taxon>
        <taxon>Ecdysozoa</taxon>
        <taxon>Arthropoda</taxon>
        <taxon>Crustacea</taxon>
        <taxon>Multicrustacea</taxon>
        <taxon>Malacostraca</taxon>
        <taxon>Eumalacostraca</taxon>
        <taxon>Peracarida</taxon>
        <taxon>Amphipoda</taxon>
        <taxon>Senticaudata</taxon>
        <taxon>Talitrida</taxon>
        <taxon>Talitroidea</taxon>
        <taxon>Hyalellidae</taxon>
        <taxon>Hyalella</taxon>
    </lineage>
</organism>
<evidence type="ECO:0000256" key="4">
    <source>
        <dbReference type="ARBA" id="ARBA00007037"/>
    </source>
</evidence>
<feature type="modified residue" description="N6-(pyridoxal phosphate)lysine" evidence="20">
    <location>
        <position position="287"/>
    </location>
</feature>
<dbReference type="NCBIfam" id="TIGR03531">
    <property type="entry name" value="selenium_SpcS"/>
    <property type="match status" value="1"/>
</dbReference>
<dbReference type="UniPathway" id="UPA00906">
    <property type="reaction ID" value="UER00898"/>
</dbReference>
<dbReference type="EC" id="2.9.1.2" evidence="5 18"/>
<gene>
    <name evidence="22" type="primary">LOC108674145</name>
</gene>
<comment type="subunit">
    <text evidence="13">Homotetramer formed by a catalytic dimer and a non-catalytic dimer serving as a binding platform that orients tRNASec for catalysis. Each tetramer binds the CCA ends of two tRNAs which point to the active sites of the catalytic dimer.</text>
</comment>
<feature type="binding site" evidence="19">
    <location>
        <position position="274"/>
    </location>
    <ligand>
        <name>tRNA</name>
        <dbReference type="ChEBI" id="CHEBI:17843"/>
    </ligand>
</feature>
<dbReference type="GeneID" id="108674145"/>
<dbReference type="Proteomes" id="UP000694843">
    <property type="component" value="Unplaced"/>
</dbReference>
<dbReference type="PANTHER" id="PTHR12944">
    <property type="entry name" value="SOLUBLE LIVER ANTIGEN/LIVER PANCREAS ANTIGEN"/>
    <property type="match status" value="1"/>
</dbReference>
<dbReference type="AlphaFoldDB" id="A0A8B7NUY1"/>
<evidence type="ECO:0000256" key="19">
    <source>
        <dbReference type="PIRSR" id="PIRSR017689-1"/>
    </source>
</evidence>
<dbReference type="PIRSF" id="PIRSF017689">
    <property type="entry name" value="SepSecS"/>
    <property type="match status" value="1"/>
</dbReference>
<feature type="binding site" evidence="19">
    <location>
        <position position="108"/>
    </location>
    <ligand>
        <name>substrate</name>
    </ligand>
</feature>
<evidence type="ECO:0000313" key="22">
    <source>
        <dbReference type="RefSeq" id="XP_018017542.1"/>
    </source>
</evidence>
<protein>
    <recommendedName>
        <fullName evidence="6 18">O-phosphoseryl-tRNA(Sec) selenium transferase</fullName>
        <ecNumber evidence="5 18">2.9.1.2</ecNumber>
    </recommendedName>
    <alternativeName>
        <fullName evidence="14 18">Selenocysteine synthase</fullName>
    </alternativeName>
    <alternativeName>
        <fullName evidence="15 18">Selenocysteinyl-tRNA(Sec) synthase</fullName>
    </alternativeName>
    <alternativeName>
        <fullName evidence="16 18">Sep-tRNA:Sec-tRNA synthase</fullName>
    </alternativeName>
</protein>
<evidence type="ECO:0000256" key="8">
    <source>
        <dbReference type="ARBA" id="ARBA00022679"/>
    </source>
</evidence>